<proteinExistence type="predicted"/>
<dbReference type="AlphaFoldDB" id="A0A2V1P4J1"/>
<reference evidence="2" key="1">
    <citation type="submission" date="2018-05" db="EMBL/GenBank/DDBJ databases">
        <authorList>
            <person name="Du Z."/>
            <person name="Wang X."/>
        </authorList>
    </citation>
    <scope>NUCLEOTIDE SEQUENCE [LARGE SCALE GENOMIC DNA]</scope>
    <source>
        <strain evidence="2">WDS4C29</strain>
    </source>
</reference>
<evidence type="ECO:0000313" key="1">
    <source>
        <dbReference type="EMBL" id="PWG16720.1"/>
    </source>
</evidence>
<name>A0A2V1P4J1_9RHOB</name>
<dbReference type="Pfam" id="PF11164">
    <property type="entry name" value="DUF2948"/>
    <property type="match status" value="1"/>
</dbReference>
<evidence type="ECO:0000313" key="2">
    <source>
        <dbReference type="Proteomes" id="UP000245293"/>
    </source>
</evidence>
<dbReference type="RefSeq" id="WP_109388962.1">
    <property type="nucleotide sequence ID" value="NZ_QETF01000010.1"/>
</dbReference>
<protein>
    <submittedName>
        <fullName evidence="1">DUF2948 domain-containing protein</fullName>
    </submittedName>
</protein>
<dbReference type="Proteomes" id="UP000245293">
    <property type="component" value="Unassembled WGS sequence"/>
</dbReference>
<accession>A0A2V1P4J1</accession>
<sequence length="160" mass="17630">MTDDATFEEGAERPLRLRALDADDLAVISGLVQDAVFPGTEMRWDRKARRFGLLVNRFRWEDADRAEARGRPYERVQSVLAFEDVLAVQSQGVTPGDADTILSILSVVFEPGEDGEGQVLLTLAGDGAIRLRVEALEAVLRDVTRPYLAPSGDKPRHPEG</sequence>
<dbReference type="OrthoDB" id="9806367at2"/>
<gene>
    <name evidence="1" type="ORF">DFK10_10395</name>
</gene>
<organism evidence="1 2">
    <name type="scientific">Salibaculum griseiflavum</name>
    <dbReference type="NCBI Taxonomy" id="1914409"/>
    <lineage>
        <taxon>Bacteria</taxon>
        <taxon>Pseudomonadati</taxon>
        <taxon>Pseudomonadota</taxon>
        <taxon>Alphaproteobacteria</taxon>
        <taxon>Rhodobacterales</taxon>
        <taxon>Roseobacteraceae</taxon>
        <taxon>Salibaculum</taxon>
    </lineage>
</organism>
<dbReference type="EMBL" id="QETF01000010">
    <property type="protein sequence ID" value="PWG16720.1"/>
    <property type="molecule type" value="Genomic_DNA"/>
</dbReference>
<keyword evidence="2" id="KW-1185">Reference proteome</keyword>
<dbReference type="InterPro" id="IPR021335">
    <property type="entry name" value="DUF2948"/>
</dbReference>
<comment type="caution">
    <text evidence="1">The sequence shown here is derived from an EMBL/GenBank/DDBJ whole genome shotgun (WGS) entry which is preliminary data.</text>
</comment>